<dbReference type="Pfam" id="PF01425">
    <property type="entry name" value="Amidase"/>
    <property type="match status" value="1"/>
</dbReference>
<keyword evidence="3" id="KW-1185">Reference proteome</keyword>
<comment type="caution">
    <text evidence="2">The sequence shown here is derived from an EMBL/GenBank/DDBJ whole genome shotgun (WGS) entry which is preliminary data.</text>
</comment>
<evidence type="ECO:0000313" key="2">
    <source>
        <dbReference type="EMBL" id="RFU32343.1"/>
    </source>
</evidence>
<dbReference type="EMBL" id="NCSJ02000056">
    <property type="protein sequence ID" value="RFU32343.1"/>
    <property type="molecule type" value="Genomic_DNA"/>
</dbReference>
<evidence type="ECO:0000259" key="1">
    <source>
        <dbReference type="Pfam" id="PF01425"/>
    </source>
</evidence>
<reference evidence="2 3" key="1">
    <citation type="submission" date="2018-05" db="EMBL/GenBank/DDBJ databases">
        <title>Draft genome sequence of Scytalidium lignicola DSM 105466, a ubiquitous saprotrophic fungus.</title>
        <authorList>
            <person name="Buettner E."/>
            <person name="Gebauer A.M."/>
            <person name="Hofrichter M."/>
            <person name="Liers C."/>
            <person name="Kellner H."/>
        </authorList>
    </citation>
    <scope>NUCLEOTIDE SEQUENCE [LARGE SCALE GENOMIC DNA]</scope>
    <source>
        <strain evidence="2 3">DSM 105466</strain>
    </source>
</reference>
<dbReference type="OrthoDB" id="566138at2759"/>
<feature type="domain" description="Amidase" evidence="1">
    <location>
        <begin position="31"/>
        <end position="213"/>
    </location>
</feature>
<dbReference type="PANTHER" id="PTHR42678">
    <property type="entry name" value="AMIDASE"/>
    <property type="match status" value="1"/>
</dbReference>
<name>A0A3E2HGS7_SCYLI</name>
<gene>
    <name evidence="2" type="ORF">B7463_g3979</name>
</gene>
<dbReference type="OMA" id="SLTEFCG"/>
<dbReference type="STRING" id="5539.A0A3E2HGS7"/>
<accession>A0A3E2HGS7</accession>
<dbReference type="Proteomes" id="UP000258309">
    <property type="component" value="Unassembled WGS sequence"/>
</dbReference>
<protein>
    <recommendedName>
        <fullName evidence="1">Amidase domain-containing protein</fullName>
    </recommendedName>
</protein>
<dbReference type="InterPro" id="IPR023631">
    <property type="entry name" value="Amidase_dom"/>
</dbReference>
<sequence length="492" mass="53757">MAARLPTLELLSLDSAGLQRKLDAGLLTSVELVQECLAQIDKHDHRGAKLNAMISIVPNHILMERSAQLDRERTAGRVRSRFHGIPILIKDAIATGPSLELPTTLVTRDAWTENSDLVEQLEEMGAIILGKTNLNEFCNFKGDANSNGWSAIAGQTQSAYLARKSNETGLGQSDPCGSSTGSAVGVSAGYAPLALGTESIGSIVMPASRAGLCRGGGLAISTPDLALLSQTALTEEKRNLLPQEGYQKFLTKTFDSLRIGFLDPSKWSLHPNIVQLDEHILKEMNEIYFAAIERIKNHATDASVAYPVDIPPASDLWYEGQNPIDVVMCKQALEGWLGEVKVPGLNTIEDVIKFNLDHQQQELLQGIYCALNQLLRASRDPPSQATYEAVKKQMKIVSKDNGIDKLFREQNLNILAFPMDSLMVFISAASGYPIATMPAGVIQADGRPYGLGIMAQAGRENLMFQFMSAFKTHFLPRVVPSRVRDDDSNQQL</sequence>
<feature type="non-terminal residue" evidence="2">
    <location>
        <position position="492"/>
    </location>
</feature>
<dbReference type="PANTHER" id="PTHR42678:SF34">
    <property type="entry name" value="OS04G0183300 PROTEIN"/>
    <property type="match status" value="1"/>
</dbReference>
<dbReference type="Gene3D" id="3.90.1300.10">
    <property type="entry name" value="Amidase signature (AS) domain"/>
    <property type="match status" value="1"/>
</dbReference>
<feature type="non-terminal residue" evidence="2">
    <location>
        <position position="1"/>
    </location>
</feature>
<dbReference type="AlphaFoldDB" id="A0A3E2HGS7"/>
<organism evidence="2 3">
    <name type="scientific">Scytalidium lignicola</name>
    <name type="common">Hyphomycete</name>
    <dbReference type="NCBI Taxonomy" id="5539"/>
    <lineage>
        <taxon>Eukaryota</taxon>
        <taxon>Fungi</taxon>
        <taxon>Dikarya</taxon>
        <taxon>Ascomycota</taxon>
        <taxon>Pezizomycotina</taxon>
        <taxon>Leotiomycetes</taxon>
        <taxon>Leotiomycetes incertae sedis</taxon>
        <taxon>Scytalidium</taxon>
    </lineage>
</organism>
<dbReference type="SUPFAM" id="SSF75304">
    <property type="entry name" value="Amidase signature (AS) enzymes"/>
    <property type="match status" value="1"/>
</dbReference>
<proteinExistence type="predicted"/>
<dbReference type="InterPro" id="IPR036928">
    <property type="entry name" value="AS_sf"/>
</dbReference>
<evidence type="ECO:0000313" key="3">
    <source>
        <dbReference type="Proteomes" id="UP000258309"/>
    </source>
</evidence>